<dbReference type="PANTHER" id="PTHR43283">
    <property type="entry name" value="BETA-LACTAMASE-RELATED"/>
    <property type="match status" value="1"/>
</dbReference>
<feature type="domain" description="Beta-lactamase-related" evidence="1">
    <location>
        <begin position="86"/>
        <end position="387"/>
    </location>
</feature>
<protein>
    <submittedName>
        <fullName evidence="2">Serine hydrolase</fullName>
    </submittedName>
</protein>
<reference evidence="3" key="1">
    <citation type="journal article" date="2020" name="Mol. Plant Microbe">
        <title>Rhizobial microsymbionts of the narrowly endemic Oxytropis species growing in Kamchatka are characterized by significant genetic diversity and possess a set of genes that are associated with T3SS and T6SS secretion systems and can affect the development of symbiosis.</title>
        <authorList>
            <person name="Safronova V."/>
            <person name="Guro P."/>
            <person name="Sazanova A."/>
            <person name="Kuznetsova I."/>
            <person name="Belimov A."/>
            <person name="Yakubov V."/>
            <person name="Chirak E."/>
            <person name="Afonin A."/>
            <person name="Gogolev Y."/>
            <person name="Andronov E."/>
            <person name="Tikhonovich I."/>
        </authorList>
    </citation>
    <scope>NUCLEOTIDE SEQUENCE [LARGE SCALE GENOMIC DNA]</scope>
    <source>
        <strain evidence="3">581</strain>
    </source>
</reference>
<dbReference type="Gene3D" id="3.40.710.10">
    <property type="entry name" value="DD-peptidase/beta-lactamase superfamily"/>
    <property type="match status" value="1"/>
</dbReference>
<evidence type="ECO:0000259" key="1">
    <source>
        <dbReference type="Pfam" id="PF00144"/>
    </source>
</evidence>
<evidence type="ECO:0000313" key="2">
    <source>
        <dbReference type="EMBL" id="QND72122.1"/>
    </source>
</evidence>
<accession>A0A7G6TZE0</accession>
<gene>
    <name evidence="2" type="ORF">HB776_13500</name>
</gene>
<dbReference type="InterPro" id="IPR050789">
    <property type="entry name" value="Diverse_Enzym_Activities"/>
</dbReference>
<dbReference type="RefSeq" id="WP_184518387.1">
    <property type="nucleotide sequence ID" value="NZ_CP050292.1"/>
</dbReference>
<dbReference type="InterPro" id="IPR012338">
    <property type="entry name" value="Beta-lactam/transpept-like"/>
</dbReference>
<sequence length="399" mass="43973">MSSRAHSSAFEADYGFARSDVRLDNWRQAPWNVWAFRHVSELIPTARIAATPGLIEDDPSVDAGDLIKQTFSIDGEIATIEDVLRRTSTDALVVMKSGRVVADYHAPNFTAQSRHILFSASKSVTSIVAGILYSDGLIDFDETVSHYVPELKSSAYSDASLRDVLDMRVSLDFEETYQDPRGDFARYRRAGLLEPSVPGDTPDSLIVFLASLQKGAGDHGGPFHYCSPNSDVLGLVIERASGQRFADFAAARLWQPLGARQDAYITVDAIGSARTGGGFCMTPRDLARIGEMMRLGGIANGRRIVAQDWVSDTITNGSAEAWRAGKFVEWLPEGRYRNKWYQTGNASGAFFALGIHGQYLYVNPRAEMVVAKFSSQPEPVDNNLKRLNLALFDTLARLY</sequence>
<dbReference type="Proteomes" id="UP000515291">
    <property type="component" value="Chromosome"/>
</dbReference>
<dbReference type="GO" id="GO:0016787">
    <property type="term" value="F:hydrolase activity"/>
    <property type="evidence" value="ECO:0007669"/>
    <property type="project" value="UniProtKB-KW"/>
</dbReference>
<dbReference type="PANTHER" id="PTHR43283:SF7">
    <property type="entry name" value="BETA-LACTAMASE-RELATED DOMAIN-CONTAINING PROTEIN"/>
    <property type="match status" value="1"/>
</dbReference>
<dbReference type="KEGG" id="trb:HB776_13500"/>
<organism evidence="2 3">
    <name type="scientific">Tardiphaga robiniae</name>
    <dbReference type="NCBI Taxonomy" id="943830"/>
    <lineage>
        <taxon>Bacteria</taxon>
        <taxon>Pseudomonadati</taxon>
        <taxon>Pseudomonadota</taxon>
        <taxon>Alphaproteobacteria</taxon>
        <taxon>Hyphomicrobiales</taxon>
        <taxon>Nitrobacteraceae</taxon>
        <taxon>Tardiphaga</taxon>
    </lineage>
</organism>
<dbReference type="Pfam" id="PF00144">
    <property type="entry name" value="Beta-lactamase"/>
    <property type="match status" value="1"/>
</dbReference>
<proteinExistence type="predicted"/>
<name>A0A7G6TZE0_9BRAD</name>
<dbReference type="SUPFAM" id="SSF56601">
    <property type="entry name" value="beta-lactamase/transpeptidase-like"/>
    <property type="match status" value="1"/>
</dbReference>
<evidence type="ECO:0000313" key="3">
    <source>
        <dbReference type="Proteomes" id="UP000515291"/>
    </source>
</evidence>
<keyword evidence="2" id="KW-0378">Hydrolase</keyword>
<dbReference type="InterPro" id="IPR001466">
    <property type="entry name" value="Beta-lactam-related"/>
</dbReference>
<dbReference type="EMBL" id="CP050292">
    <property type="protein sequence ID" value="QND72122.1"/>
    <property type="molecule type" value="Genomic_DNA"/>
</dbReference>
<dbReference type="AlphaFoldDB" id="A0A7G6TZE0"/>